<evidence type="ECO:0000313" key="1">
    <source>
        <dbReference type="EMBL" id="SDZ79868.1"/>
    </source>
</evidence>
<proteinExistence type="predicted"/>
<organism evidence="1 2">
    <name type="scientific">Desulfuromusa kysingii</name>
    <dbReference type="NCBI Taxonomy" id="37625"/>
    <lineage>
        <taxon>Bacteria</taxon>
        <taxon>Pseudomonadati</taxon>
        <taxon>Thermodesulfobacteriota</taxon>
        <taxon>Desulfuromonadia</taxon>
        <taxon>Desulfuromonadales</taxon>
        <taxon>Geopsychrobacteraceae</taxon>
        <taxon>Desulfuromusa</taxon>
    </lineage>
</organism>
<dbReference type="EMBL" id="FNQN01000001">
    <property type="protein sequence ID" value="SDZ79868.1"/>
    <property type="molecule type" value="Genomic_DNA"/>
</dbReference>
<dbReference type="AlphaFoldDB" id="A0A1H3W0M6"/>
<keyword evidence="2" id="KW-1185">Reference proteome</keyword>
<name>A0A1H3W0M6_9BACT</name>
<accession>A0A1H3W0M6</accession>
<dbReference type="Proteomes" id="UP000199409">
    <property type="component" value="Unassembled WGS sequence"/>
</dbReference>
<gene>
    <name evidence="1" type="ORF">SAMN05660420_00365</name>
</gene>
<evidence type="ECO:0000313" key="2">
    <source>
        <dbReference type="Proteomes" id="UP000199409"/>
    </source>
</evidence>
<reference evidence="1 2" key="1">
    <citation type="submission" date="2016-10" db="EMBL/GenBank/DDBJ databases">
        <authorList>
            <person name="de Groot N.N."/>
        </authorList>
    </citation>
    <scope>NUCLEOTIDE SEQUENCE [LARGE SCALE GENOMIC DNA]</scope>
    <source>
        <strain evidence="1 2">DSM 7343</strain>
    </source>
</reference>
<protein>
    <submittedName>
        <fullName evidence="1">Uncharacterized protein</fullName>
    </submittedName>
</protein>
<sequence length="58" mass="6450">MILTFSGVRQIIHCDNLKKALAMFAGVLKLFNDSLFFRAFCLEAGELKGPAGLLAWVY</sequence>